<dbReference type="AlphaFoldDB" id="A0A5C5Z262"/>
<sequence length="90" mass="10127">MPDEQWPQIQPGKPACYRIAVMGRVDEHWSGRLGGMQIASEQQDDQPITIMTGQVKDQADLIGVLNTLYQIRTQILSVNCEPCHEPEANH</sequence>
<keyword evidence="2" id="KW-1185">Reference proteome</keyword>
<gene>
    <name evidence="1" type="ORF">CA13_27210</name>
</gene>
<dbReference type="OrthoDB" id="289974at2"/>
<accession>A0A5C5Z262</accession>
<comment type="caution">
    <text evidence="1">The sequence shown here is derived from an EMBL/GenBank/DDBJ whole genome shotgun (WGS) entry which is preliminary data.</text>
</comment>
<dbReference type="EMBL" id="SJPJ01000001">
    <property type="protein sequence ID" value="TWT81270.1"/>
    <property type="molecule type" value="Genomic_DNA"/>
</dbReference>
<proteinExistence type="predicted"/>
<evidence type="ECO:0000313" key="2">
    <source>
        <dbReference type="Proteomes" id="UP000315010"/>
    </source>
</evidence>
<protein>
    <submittedName>
        <fullName evidence="1">Uncharacterized protein</fullName>
    </submittedName>
</protein>
<reference evidence="1 2" key="1">
    <citation type="submission" date="2019-02" db="EMBL/GenBank/DDBJ databases">
        <title>Deep-cultivation of Planctomycetes and their phenomic and genomic characterization uncovers novel biology.</title>
        <authorList>
            <person name="Wiegand S."/>
            <person name="Jogler M."/>
            <person name="Boedeker C."/>
            <person name="Pinto D."/>
            <person name="Vollmers J."/>
            <person name="Rivas-Marin E."/>
            <person name="Kohn T."/>
            <person name="Peeters S.H."/>
            <person name="Heuer A."/>
            <person name="Rast P."/>
            <person name="Oberbeckmann S."/>
            <person name="Bunk B."/>
            <person name="Jeske O."/>
            <person name="Meyerdierks A."/>
            <person name="Storesund J.E."/>
            <person name="Kallscheuer N."/>
            <person name="Luecker S."/>
            <person name="Lage O.M."/>
            <person name="Pohl T."/>
            <person name="Merkel B.J."/>
            <person name="Hornburger P."/>
            <person name="Mueller R.-W."/>
            <person name="Bruemmer F."/>
            <person name="Labrenz M."/>
            <person name="Spormann A.M."/>
            <person name="Op Den Camp H."/>
            <person name="Overmann J."/>
            <person name="Amann R."/>
            <person name="Jetten M.S.M."/>
            <person name="Mascher T."/>
            <person name="Medema M.H."/>
            <person name="Devos D.P."/>
            <person name="Kaster A.-K."/>
            <person name="Ovreas L."/>
            <person name="Rohde M."/>
            <person name="Galperin M.Y."/>
            <person name="Jogler C."/>
        </authorList>
    </citation>
    <scope>NUCLEOTIDE SEQUENCE [LARGE SCALE GENOMIC DNA]</scope>
    <source>
        <strain evidence="1 2">CA13</strain>
    </source>
</reference>
<organism evidence="1 2">
    <name type="scientific">Novipirellula herctigrandis</name>
    <dbReference type="NCBI Taxonomy" id="2527986"/>
    <lineage>
        <taxon>Bacteria</taxon>
        <taxon>Pseudomonadati</taxon>
        <taxon>Planctomycetota</taxon>
        <taxon>Planctomycetia</taxon>
        <taxon>Pirellulales</taxon>
        <taxon>Pirellulaceae</taxon>
        <taxon>Novipirellula</taxon>
    </lineage>
</organism>
<name>A0A5C5Z262_9BACT</name>
<dbReference type="Proteomes" id="UP000315010">
    <property type="component" value="Unassembled WGS sequence"/>
</dbReference>
<dbReference type="RefSeq" id="WP_146397109.1">
    <property type="nucleotide sequence ID" value="NZ_SJPJ01000001.1"/>
</dbReference>
<evidence type="ECO:0000313" key="1">
    <source>
        <dbReference type="EMBL" id="TWT81270.1"/>
    </source>
</evidence>